<reference evidence="2 3" key="1">
    <citation type="journal article" date="2012" name="Science">
        <title>The Paleozoic origin of enzymatic lignin decomposition reconstructed from 31 fungal genomes.</title>
        <authorList>
            <person name="Floudas D."/>
            <person name="Binder M."/>
            <person name="Riley R."/>
            <person name="Barry K."/>
            <person name="Blanchette R.A."/>
            <person name="Henrissat B."/>
            <person name="Martinez A.T."/>
            <person name="Otillar R."/>
            <person name="Spatafora J.W."/>
            <person name="Yadav J.S."/>
            <person name="Aerts A."/>
            <person name="Benoit I."/>
            <person name="Boyd A."/>
            <person name="Carlson A."/>
            <person name="Copeland A."/>
            <person name="Coutinho P.M."/>
            <person name="de Vries R.P."/>
            <person name="Ferreira P."/>
            <person name="Findley K."/>
            <person name="Foster B."/>
            <person name="Gaskell J."/>
            <person name="Glotzer D."/>
            <person name="Gorecki P."/>
            <person name="Heitman J."/>
            <person name="Hesse C."/>
            <person name="Hori C."/>
            <person name="Igarashi K."/>
            <person name="Jurgens J.A."/>
            <person name="Kallen N."/>
            <person name="Kersten P."/>
            <person name="Kohler A."/>
            <person name="Kuees U."/>
            <person name="Kumar T.K.A."/>
            <person name="Kuo A."/>
            <person name="LaButti K."/>
            <person name="Larrondo L.F."/>
            <person name="Lindquist E."/>
            <person name="Ling A."/>
            <person name="Lombard V."/>
            <person name="Lucas S."/>
            <person name="Lundell T."/>
            <person name="Martin R."/>
            <person name="McLaughlin D.J."/>
            <person name="Morgenstern I."/>
            <person name="Morin E."/>
            <person name="Murat C."/>
            <person name="Nagy L.G."/>
            <person name="Nolan M."/>
            <person name="Ohm R.A."/>
            <person name="Patyshakuliyeva A."/>
            <person name="Rokas A."/>
            <person name="Ruiz-Duenas F.J."/>
            <person name="Sabat G."/>
            <person name="Salamov A."/>
            <person name="Samejima M."/>
            <person name="Schmutz J."/>
            <person name="Slot J.C."/>
            <person name="St John F."/>
            <person name="Stenlid J."/>
            <person name="Sun H."/>
            <person name="Sun S."/>
            <person name="Syed K."/>
            <person name="Tsang A."/>
            <person name="Wiebenga A."/>
            <person name="Young D."/>
            <person name="Pisabarro A."/>
            <person name="Eastwood D.C."/>
            <person name="Martin F."/>
            <person name="Cullen D."/>
            <person name="Grigoriev I.V."/>
            <person name="Hibbett D.S."/>
        </authorList>
    </citation>
    <scope>NUCLEOTIDE SEQUENCE [LARGE SCALE GENOMIC DNA]</scope>
    <source>
        <strain evidence="2 3">MD-104</strain>
    </source>
</reference>
<protein>
    <submittedName>
        <fullName evidence="2">Uncharacterized protein</fullName>
    </submittedName>
</protein>
<sequence length="166" mass="18228">MDENWQLILPEITEVYVDWRYPDRRPDANLLPSHYDFEINVFDIYSLEMSVHIWHPPEACSVAEAIIMRPAPTTMRIDRHLQPCDLDTATLCASPPSPPSPPLCYTAKTVGPTMPPGSSLGRRPCLADKLGTNAHHVTTSAEHLDGAAPNTKDLGGTVPPPPDTPV</sequence>
<organism evidence="2 3">
    <name type="scientific">Wolfiporia cocos (strain MD-104)</name>
    <name type="common">Brown rot fungus</name>
    <dbReference type="NCBI Taxonomy" id="742152"/>
    <lineage>
        <taxon>Eukaryota</taxon>
        <taxon>Fungi</taxon>
        <taxon>Dikarya</taxon>
        <taxon>Basidiomycota</taxon>
        <taxon>Agaricomycotina</taxon>
        <taxon>Agaricomycetes</taxon>
        <taxon>Polyporales</taxon>
        <taxon>Phaeolaceae</taxon>
        <taxon>Wolfiporia</taxon>
    </lineage>
</organism>
<evidence type="ECO:0000313" key="2">
    <source>
        <dbReference type="EMBL" id="PCH37307.1"/>
    </source>
</evidence>
<proteinExistence type="predicted"/>
<evidence type="ECO:0000313" key="3">
    <source>
        <dbReference type="Proteomes" id="UP000218811"/>
    </source>
</evidence>
<accession>A0A2H3JMS6</accession>
<dbReference type="Proteomes" id="UP000218811">
    <property type="component" value="Unassembled WGS sequence"/>
</dbReference>
<keyword evidence="3" id="KW-1185">Reference proteome</keyword>
<dbReference type="AlphaFoldDB" id="A0A2H3JMS6"/>
<name>A0A2H3JMS6_WOLCO</name>
<evidence type="ECO:0000256" key="1">
    <source>
        <dbReference type="SAM" id="MobiDB-lite"/>
    </source>
</evidence>
<feature type="region of interest" description="Disordered" evidence="1">
    <location>
        <begin position="138"/>
        <end position="166"/>
    </location>
</feature>
<dbReference type="EMBL" id="KB467920">
    <property type="protein sequence ID" value="PCH37307.1"/>
    <property type="molecule type" value="Genomic_DNA"/>
</dbReference>
<gene>
    <name evidence="2" type="ORF">WOLCODRAFT_158028</name>
</gene>